<dbReference type="PANTHER" id="PTHR31595:SF57">
    <property type="entry name" value="OS04G0481900 PROTEIN"/>
    <property type="match status" value="1"/>
</dbReference>
<feature type="transmembrane region" description="Helical" evidence="9">
    <location>
        <begin position="312"/>
        <end position="331"/>
    </location>
</feature>
<evidence type="ECO:0000313" key="11">
    <source>
        <dbReference type="EMBL" id="KAI3867004.1"/>
    </source>
</evidence>
<keyword evidence="8" id="KW-0012">Acyltransferase</keyword>
<feature type="transmembrane region" description="Helical" evidence="9">
    <location>
        <begin position="141"/>
        <end position="159"/>
    </location>
</feature>
<gene>
    <name evidence="11" type="ORF">MKW98_008934</name>
</gene>
<keyword evidence="5 9" id="KW-0812">Transmembrane</keyword>
<name>A0AAD4S6V5_9MAGN</name>
<dbReference type="InterPro" id="IPR044851">
    <property type="entry name" value="Wax_synthase"/>
</dbReference>
<evidence type="ECO:0000259" key="10">
    <source>
        <dbReference type="Pfam" id="PF13813"/>
    </source>
</evidence>
<evidence type="ECO:0000256" key="7">
    <source>
        <dbReference type="ARBA" id="ARBA00023136"/>
    </source>
</evidence>
<evidence type="ECO:0000256" key="1">
    <source>
        <dbReference type="ARBA" id="ARBA00004141"/>
    </source>
</evidence>
<evidence type="ECO:0000256" key="5">
    <source>
        <dbReference type="ARBA" id="ARBA00022692"/>
    </source>
</evidence>
<feature type="transmembrane region" description="Helical" evidence="9">
    <location>
        <begin position="15"/>
        <end position="32"/>
    </location>
</feature>
<reference evidence="11" key="1">
    <citation type="submission" date="2022-04" db="EMBL/GenBank/DDBJ databases">
        <title>A functionally conserved STORR gene fusion in Papaver species that diverged 16.8 million years ago.</title>
        <authorList>
            <person name="Catania T."/>
        </authorList>
    </citation>
    <scope>NUCLEOTIDE SEQUENCE</scope>
    <source>
        <strain evidence="11">S-188037</strain>
    </source>
</reference>
<evidence type="ECO:0000256" key="8">
    <source>
        <dbReference type="ARBA" id="ARBA00023315"/>
    </source>
</evidence>
<comment type="similarity">
    <text evidence="3">Belongs to the wax synthase family.</text>
</comment>
<feature type="transmembrane region" description="Helical" evidence="9">
    <location>
        <begin position="171"/>
        <end position="195"/>
    </location>
</feature>
<dbReference type="EMBL" id="JAJJMB010013584">
    <property type="protein sequence ID" value="KAI3867004.1"/>
    <property type="molecule type" value="Genomic_DNA"/>
</dbReference>
<keyword evidence="4" id="KW-0808">Transferase</keyword>
<feature type="transmembrane region" description="Helical" evidence="9">
    <location>
        <begin position="44"/>
        <end position="77"/>
    </location>
</feature>
<dbReference type="GO" id="GO:0008374">
    <property type="term" value="F:O-acyltransferase activity"/>
    <property type="evidence" value="ECO:0007669"/>
    <property type="project" value="InterPro"/>
</dbReference>
<dbReference type="Pfam" id="PF13813">
    <property type="entry name" value="MBOAT_2"/>
    <property type="match status" value="1"/>
</dbReference>
<keyword evidence="12" id="KW-1185">Reference proteome</keyword>
<evidence type="ECO:0000256" key="4">
    <source>
        <dbReference type="ARBA" id="ARBA00022679"/>
    </source>
</evidence>
<evidence type="ECO:0000256" key="6">
    <source>
        <dbReference type="ARBA" id="ARBA00022989"/>
    </source>
</evidence>
<feature type="transmembrane region" description="Helical" evidence="9">
    <location>
        <begin position="97"/>
        <end position="120"/>
    </location>
</feature>
<dbReference type="AlphaFoldDB" id="A0AAD4S6V5"/>
<feature type="domain" description="Wax synthase" evidence="10">
    <location>
        <begin position="206"/>
        <end position="288"/>
    </location>
</feature>
<feature type="transmembrane region" description="Helical" evidence="9">
    <location>
        <begin position="281"/>
        <end position="300"/>
    </location>
</feature>
<dbReference type="PANTHER" id="PTHR31595">
    <property type="entry name" value="LONG-CHAIN-ALCOHOL O-FATTY-ACYLTRANSFERASE 3-RELATED"/>
    <property type="match status" value="1"/>
</dbReference>
<comment type="pathway">
    <text evidence="2">Secondary metabolite biosynthesis.</text>
</comment>
<dbReference type="Proteomes" id="UP001202328">
    <property type="component" value="Unassembled WGS sequence"/>
</dbReference>
<comment type="caution">
    <text evidence="11">The sequence shown here is derived from an EMBL/GenBank/DDBJ whole genome shotgun (WGS) entry which is preliminary data.</text>
</comment>
<proteinExistence type="inferred from homology"/>
<keyword evidence="6 9" id="KW-1133">Transmembrane helix</keyword>
<evidence type="ECO:0000256" key="3">
    <source>
        <dbReference type="ARBA" id="ARBA00007282"/>
    </source>
</evidence>
<dbReference type="GO" id="GO:0006629">
    <property type="term" value="P:lipid metabolic process"/>
    <property type="evidence" value="ECO:0007669"/>
    <property type="project" value="InterPro"/>
</dbReference>
<dbReference type="GO" id="GO:0016020">
    <property type="term" value="C:membrane"/>
    <property type="evidence" value="ECO:0007669"/>
    <property type="project" value="UniProtKB-SubCell"/>
</dbReference>
<dbReference type="InterPro" id="IPR032805">
    <property type="entry name" value="Wax_synthase_dom"/>
</dbReference>
<evidence type="ECO:0000313" key="12">
    <source>
        <dbReference type="Proteomes" id="UP001202328"/>
    </source>
</evidence>
<keyword evidence="7 9" id="KW-0472">Membrane</keyword>
<evidence type="ECO:0000256" key="2">
    <source>
        <dbReference type="ARBA" id="ARBA00005179"/>
    </source>
</evidence>
<comment type="subcellular location">
    <subcellularLocation>
        <location evidence="1">Membrane</location>
        <topology evidence="1">Multi-pass membrane protein</topology>
    </subcellularLocation>
</comment>
<sequence>MNEFAGDGGEFGRFIKVWCTVFSSLTYCYYIARNIPKGFPRLLSVLPIVYIFSLLPLNLTSIHFTIGVGFFISWLANFKLLLFCYDSGPLSSNPLPVLPSSTSSMTLLRFLAIACLPIMIKQSNPSSSFSSSSASVHIHRLSYYVMQGFFLGLIFYIYWYDEQYQHKQHFMIINFLYIFHMEIILELFLVIYAALARLIFNLEVEPPFGNMLVISSSFHEFWGRRWNKVVSSLLRSLIYEPVRRITKQSWGIYVAILATFSVSGLMHELIIFYIGRKIPQGNLFVFFILHGIGMSVEIYLKRSSNGKCQLHRLGSQLILSGMLVLSCYYLINPSLERNRVDLMVNKEIAGLIKIIKSSSRHRTF</sequence>
<protein>
    <recommendedName>
        <fullName evidence="10">Wax synthase domain-containing protein</fullName>
    </recommendedName>
</protein>
<evidence type="ECO:0000256" key="9">
    <source>
        <dbReference type="SAM" id="Phobius"/>
    </source>
</evidence>
<organism evidence="11 12">
    <name type="scientific">Papaver atlanticum</name>
    <dbReference type="NCBI Taxonomy" id="357466"/>
    <lineage>
        <taxon>Eukaryota</taxon>
        <taxon>Viridiplantae</taxon>
        <taxon>Streptophyta</taxon>
        <taxon>Embryophyta</taxon>
        <taxon>Tracheophyta</taxon>
        <taxon>Spermatophyta</taxon>
        <taxon>Magnoliopsida</taxon>
        <taxon>Ranunculales</taxon>
        <taxon>Papaveraceae</taxon>
        <taxon>Papaveroideae</taxon>
        <taxon>Papaver</taxon>
    </lineage>
</organism>
<feature type="transmembrane region" description="Helical" evidence="9">
    <location>
        <begin position="250"/>
        <end position="275"/>
    </location>
</feature>
<accession>A0AAD4S6V5</accession>